<dbReference type="Proteomes" id="UP000722750">
    <property type="component" value="Unassembled WGS sequence"/>
</dbReference>
<organism evidence="3 4">
    <name type="scientific">Candidatus Scalindua arabica</name>
    <dbReference type="NCBI Taxonomy" id="1127984"/>
    <lineage>
        <taxon>Bacteria</taxon>
        <taxon>Pseudomonadati</taxon>
        <taxon>Planctomycetota</taxon>
        <taxon>Candidatus Brocadiia</taxon>
        <taxon>Candidatus Brocadiales</taxon>
        <taxon>Candidatus Scalinduaceae</taxon>
        <taxon>Candidatus Scalindua</taxon>
    </lineage>
</organism>
<proteinExistence type="predicted"/>
<dbReference type="InterPro" id="IPR028098">
    <property type="entry name" value="Glyco_trans_4-like_N"/>
</dbReference>
<protein>
    <recommendedName>
        <fullName evidence="5">Glycosyltransferase</fullName>
    </recommendedName>
</protein>
<dbReference type="InterPro" id="IPR001296">
    <property type="entry name" value="Glyco_trans_1"/>
</dbReference>
<dbReference type="AlphaFoldDB" id="A0A942A293"/>
<accession>A0A942A293</accession>
<dbReference type="PANTHER" id="PTHR45947">
    <property type="entry name" value="SULFOQUINOVOSYL TRANSFERASE SQD2"/>
    <property type="match status" value="1"/>
</dbReference>
<comment type="caution">
    <text evidence="3">The sequence shown here is derived from an EMBL/GenBank/DDBJ whole genome shotgun (WGS) entry which is preliminary data.</text>
</comment>
<reference evidence="3" key="1">
    <citation type="journal article" date="2021" name="ISME J.">
        <title>Fine-scale metabolic discontinuity in a stratified prokaryote microbiome of a Red Sea deep halocline.</title>
        <authorList>
            <person name="Michoud G."/>
            <person name="Ngugi D.K."/>
            <person name="Barozzi A."/>
            <person name="Merlino G."/>
            <person name="Calleja M.L."/>
            <person name="Delgado-Huertas A."/>
            <person name="Moran X.A.G."/>
            <person name="Daffonchio D."/>
        </authorList>
    </citation>
    <scope>NUCLEOTIDE SEQUENCE</scope>
    <source>
        <strain evidence="3">SuakinDeep_MAG55_1</strain>
    </source>
</reference>
<dbReference type="GO" id="GO:0016757">
    <property type="term" value="F:glycosyltransferase activity"/>
    <property type="evidence" value="ECO:0007669"/>
    <property type="project" value="InterPro"/>
</dbReference>
<dbReference type="PANTHER" id="PTHR45947:SF3">
    <property type="entry name" value="SULFOQUINOVOSYL TRANSFERASE SQD2"/>
    <property type="match status" value="1"/>
</dbReference>
<evidence type="ECO:0008006" key="5">
    <source>
        <dbReference type="Google" id="ProtNLM"/>
    </source>
</evidence>
<feature type="domain" description="Glycosyl transferase family 1" evidence="1">
    <location>
        <begin position="204"/>
        <end position="368"/>
    </location>
</feature>
<evidence type="ECO:0000313" key="4">
    <source>
        <dbReference type="Proteomes" id="UP000722750"/>
    </source>
</evidence>
<dbReference type="Pfam" id="PF00534">
    <property type="entry name" value="Glycos_transf_1"/>
    <property type="match status" value="1"/>
</dbReference>
<gene>
    <name evidence="3" type="ORF">MAG551_01327</name>
</gene>
<evidence type="ECO:0000313" key="3">
    <source>
        <dbReference type="EMBL" id="MBS1258271.1"/>
    </source>
</evidence>
<dbReference type="Gene3D" id="3.40.50.2000">
    <property type="entry name" value="Glycogen Phosphorylase B"/>
    <property type="match status" value="2"/>
</dbReference>
<evidence type="ECO:0000259" key="1">
    <source>
        <dbReference type="Pfam" id="PF00534"/>
    </source>
</evidence>
<dbReference type="Pfam" id="PF13439">
    <property type="entry name" value="Glyco_transf_4"/>
    <property type="match status" value="1"/>
</dbReference>
<name>A0A942A293_9BACT</name>
<dbReference type="EMBL" id="JAANXD010000057">
    <property type="protein sequence ID" value="MBS1258271.1"/>
    <property type="molecule type" value="Genomic_DNA"/>
</dbReference>
<evidence type="ECO:0000259" key="2">
    <source>
        <dbReference type="Pfam" id="PF13439"/>
    </source>
</evidence>
<feature type="domain" description="Glycosyltransferase subfamily 4-like N-terminal" evidence="2">
    <location>
        <begin position="17"/>
        <end position="189"/>
    </location>
</feature>
<dbReference type="InterPro" id="IPR050194">
    <property type="entry name" value="Glycosyltransferase_grp1"/>
</dbReference>
<sequence>MKVALVHDWITGMRGGEKVLEVFCELFPDAHLFTLLHNKGSASDTIEKMDIRTSFIQHLPLAKRKYRYFLPLFPNAIERFDLRGYDVVLSSSHCVAKGVITGPETLHVCYCFTPMRYIWDMYDQYFTGERSGGITRWAASFVRNYLRKWDVKSSRRVNRFVAISKYVAERIKKHYGIEPDIIFPPVDCSYFKPSSSLSAVPAQAGSEDFYLMVSPLAPNKRVDIGINAFNKLGLPLKVIGSGQEEGRLRRIANRNIELMGWQSDETVRDHYAACKALIFPGIDDFGIVPLEAQASGKPVIAYGAGGALETIIPIDNDKLKIKNDNGQSQKATGVFFYEHNPDALAEAVSYFEDLRDVFDRHEIRKNAESFDRVIFKEKIKSYIEQEYEKFRLDSQDE</sequence>
<dbReference type="SUPFAM" id="SSF53756">
    <property type="entry name" value="UDP-Glycosyltransferase/glycogen phosphorylase"/>
    <property type="match status" value="1"/>
</dbReference>